<feature type="transmembrane region" description="Helical" evidence="7">
    <location>
        <begin position="397"/>
        <end position="421"/>
    </location>
</feature>
<feature type="transmembrane region" description="Helical" evidence="7">
    <location>
        <begin position="601"/>
        <end position="622"/>
    </location>
</feature>
<evidence type="ECO:0000256" key="3">
    <source>
        <dbReference type="ARBA" id="ARBA00022748"/>
    </source>
</evidence>
<dbReference type="Pfam" id="PF11412">
    <property type="entry name" value="DsbD_N"/>
    <property type="match status" value="1"/>
</dbReference>
<keyword evidence="12" id="KW-1185">Reference proteome</keyword>
<evidence type="ECO:0000256" key="8">
    <source>
        <dbReference type="SAM" id="SignalP"/>
    </source>
</evidence>
<dbReference type="Pfam" id="PF02683">
    <property type="entry name" value="DsbD_TM"/>
    <property type="match status" value="1"/>
</dbReference>
<keyword evidence="4 7" id="KW-1133">Transmembrane helix</keyword>
<evidence type="ECO:0000256" key="2">
    <source>
        <dbReference type="ARBA" id="ARBA00022692"/>
    </source>
</evidence>
<feature type="signal peptide" evidence="8">
    <location>
        <begin position="1"/>
        <end position="29"/>
    </location>
</feature>
<feature type="transmembrane region" description="Helical" evidence="7">
    <location>
        <begin position="547"/>
        <end position="567"/>
    </location>
</feature>
<dbReference type="EMBL" id="JBHSEW010000013">
    <property type="protein sequence ID" value="MFC4623263.1"/>
    <property type="molecule type" value="Genomic_DNA"/>
</dbReference>
<dbReference type="Gene3D" id="3.40.30.10">
    <property type="entry name" value="Glutaredoxin"/>
    <property type="match status" value="1"/>
</dbReference>
<proteinExistence type="predicted"/>
<dbReference type="Pfam" id="PF13899">
    <property type="entry name" value="Thioredoxin_7"/>
    <property type="match status" value="1"/>
</dbReference>
<feature type="transmembrane region" description="Helical" evidence="7">
    <location>
        <begin position="477"/>
        <end position="505"/>
    </location>
</feature>
<dbReference type="PROSITE" id="PS00194">
    <property type="entry name" value="THIOREDOXIN_1"/>
    <property type="match status" value="1"/>
</dbReference>
<evidence type="ECO:0000256" key="6">
    <source>
        <dbReference type="ARBA" id="ARBA00023284"/>
    </source>
</evidence>
<dbReference type="InterPro" id="IPR017937">
    <property type="entry name" value="Thioredoxin_CS"/>
</dbReference>
<keyword evidence="2 7" id="KW-0812">Transmembrane</keyword>
<evidence type="ECO:0000259" key="10">
    <source>
        <dbReference type="Pfam" id="PF11412"/>
    </source>
</evidence>
<dbReference type="SUPFAM" id="SSF52833">
    <property type="entry name" value="Thioredoxin-like"/>
    <property type="match status" value="1"/>
</dbReference>
<feature type="domain" description="Cytochrome C biogenesis protein transmembrane" evidence="9">
    <location>
        <begin position="352"/>
        <end position="564"/>
    </location>
</feature>
<dbReference type="InterPro" id="IPR028250">
    <property type="entry name" value="DsbDN"/>
</dbReference>
<gene>
    <name evidence="11" type="ORF">ACFO3A_13715</name>
</gene>
<feature type="transmembrane region" description="Helical" evidence="7">
    <location>
        <begin position="511"/>
        <end position="535"/>
    </location>
</feature>
<dbReference type="InterPro" id="IPR003834">
    <property type="entry name" value="Cyt_c_assmbl_TM_dom"/>
</dbReference>
<organism evidence="11 12">
    <name type="scientific">Comamonas nitrativorans</name>
    <dbReference type="NCBI Taxonomy" id="108437"/>
    <lineage>
        <taxon>Bacteria</taxon>
        <taxon>Pseudomonadati</taxon>
        <taxon>Pseudomonadota</taxon>
        <taxon>Betaproteobacteria</taxon>
        <taxon>Burkholderiales</taxon>
        <taxon>Comamonadaceae</taxon>
        <taxon>Comamonas</taxon>
    </lineage>
</organism>
<protein>
    <submittedName>
        <fullName evidence="11">Protein-disulfide reductase DsbD family protein</fullName>
    </submittedName>
</protein>
<dbReference type="CDD" id="cd02953">
    <property type="entry name" value="DsbDgamma"/>
    <property type="match status" value="1"/>
</dbReference>
<evidence type="ECO:0000256" key="7">
    <source>
        <dbReference type="SAM" id="Phobius"/>
    </source>
</evidence>
<sequence length="751" mass="79260">MSSAPLSPVALFWRCCLWLILLLALPAQAQFTLGQRATDQAATPHVQARLVVQAPDGIAAGQPLTLGLLLTHQPQWHTYWKNAGDSGLPTELDWDVPPGLEAGEIAWPVPQQIRVGDLLNYGYEGQILLPVPMTVGPDFTPDADGTVRIGLHARWLVCRVECIPEDVQLQVQLPVAQSHGAFAAAFADAQARAPAVSSALTGQFEVAPDGQHVTLQVQGLPAPAQGQELAFYPEAADTFRHAAVLGRDWQQRWDGAVWHATLPLSDMRGATPAALEVVLGLPVAGSSVAEQPPAAAWRIAAPVQGQWQAAQLAEISPALAAALAANQANQTNPTTTAPPASGGSNARSGSWLMALAGGLIGGLLLNLMPCVFPVLAIKLLGFARHGSDMRAQRLGGLAYTLGTVVSFAALGALLLALRAAGEQLGWGFQLQNPMVIVALAVLFTVLGLNLAGVFEFGQMLPSGIASLHLRHPVADAFLSGVLAVAVASPCTAPFMGASLGFAVALPAAQALAIFAALGLGMALPYLLLSWAPGLLRWLPRPGPWMATFRCAMAFPMLATVVWLTWVLGQQTGVDGVAALLALLLALSALIWALTLQGRTRWLLGAVLAALLGWLLPTLAPYLRELPPQEASAASSAPGTALWQPWSPEQQTQLLAEGRPVFVDYTAAWCVTCQFNKRTTLSDPAVLQAFTLRGVQLLRADWTRQDPRITAALEQLGRSGVPVYVLLAPGKAPVVLTELIRPDDVLQALAGI</sequence>
<comment type="subcellular location">
    <subcellularLocation>
        <location evidence="1">Membrane</location>
        <topology evidence="1">Multi-pass membrane protein</topology>
    </subcellularLocation>
</comment>
<reference evidence="12" key="1">
    <citation type="journal article" date="2019" name="Int. J. Syst. Evol. Microbiol.">
        <title>The Global Catalogue of Microorganisms (GCM) 10K type strain sequencing project: providing services to taxonomists for standard genome sequencing and annotation.</title>
        <authorList>
            <consortium name="The Broad Institute Genomics Platform"/>
            <consortium name="The Broad Institute Genome Sequencing Center for Infectious Disease"/>
            <person name="Wu L."/>
            <person name="Ma J."/>
        </authorList>
    </citation>
    <scope>NUCLEOTIDE SEQUENCE [LARGE SCALE GENOMIC DNA]</scope>
    <source>
        <strain evidence="12">JCM 11650</strain>
    </source>
</reference>
<keyword evidence="8" id="KW-0732">Signal</keyword>
<evidence type="ECO:0000256" key="4">
    <source>
        <dbReference type="ARBA" id="ARBA00022989"/>
    </source>
</evidence>
<feature type="chain" id="PRO_5045888586" evidence="8">
    <location>
        <begin position="30"/>
        <end position="751"/>
    </location>
</feature>
<comment type="caution">
    <text evidence="11">The sequence shown here is derived from an EMBL/GenBank/DDBJ whole genome shotgun (WGS) entry which is preliminary data.</text>
</comment>
<feature type="transmembrane region" description="Helical" evidence="7">
    <location>
        <begin position="351"/>
        <end position="376"/>
    </location>
</feature>
<keyword evidence="6" id="KW-0676">Redox-active center</keyword>
<accession>A0ABV9GZR4</accession>
<evidence type="ECO:0000313" key="12">
    <source>
        <dbReference type="Proteomes" id="UP001595967"/>
    </source>
</evidence>
<name>A0ABV9GZR4_9BURK</name>
<evidence type="ECO:0000259" key="9">
    <source>
        <dbReference type="Pfam" id="PF02683"/>
    </source>
</evidence>
<keyword evidence="5 7" id="KW-0472">Membrane</keyword>
<dbReference type="InterPro" id="IPR036249">
    <property type="entry name" value="Thioredoxin-like_sf"/>
</dbReference>
<dbReference type="PANTHER" id="PTHR32234:SF3">
    <property type="entry name" value="SUPPRESSION OF COPPER SENSITIVITY PROTEIN"/>
    <property type="match status" value="1"/>
</dbReference>
<feature type="transmembrane region" description="Helical" evidence="7">
    <location>
        <begin position="573"/>
        <end position="594"/>
    </location>
</feature>
<evidence type="ECO:0000313" key="11">
    <source>
        <dbReference type="EMBL" id="MFC4623263.1"/>
    </source>
</evidence>
<feature type="transmembrane region" description="Helical" evidence="7">
    <location>
        <begin position="433"/>
        <end position="456"/>
    </location>
</feature>
<evidence type="ECO:0000256" key="5">
    <source>
        <dbReference type="ARBA" id="ARBA00023136"/>
    </source>
</evidence>
<feature type="domain" description="Thiol:disulfide interchange protein DsbD N-terminal" evidence="10">
    <location>
        <begin position="59"/>
        <end position="170"/>
    </location>
</feature>
<dbReference type="RefSeq" id="WP_377727437.1">
    <property type="nucleotide sequence ID" value="NZ_JBHSEW010000013.1"/>
</dbReference>
<keyword evidence="3" id="KW-0201">Cytochrome c-type biogenesis</keyword>
<evidence type="ECO:0000256" key="1">
    <source>
        <dbReference type="ARBA" id="ARBA00004141"/>
    </source>
</evidence>
<dbReference type="Proteomes" id="UP001595967">
    <property type="component" value="Unassembled WGS sequence"/>
</dbReference>
<dbReference type="PANTHER" id="PTHR32234">
    <property type="entry name" value="THIOL:DISULFIDE INTERCHANGE PROTEIN DSBD"/>
    <property type="match status" value="1"/>
</dbReference>
<dbReference type="InterPro" id="IPR035671">
    <property type="entry name" value="DsbD_gamma"/>
</dbReference>